<comment type="caution">
    <text evidence="2">The sequence shown here is derived from an EMBL/GenBank/DDBJ whole genome shotgun (WGS) entry which is preliminary data.</text>
</comment>
<sequence length="131" mass="13660">MSIEEGDVQSSIGIHGNRVIGTEVGNHEVTSTMEIKRGGVKDGAPWALPDKATQVEIGDGAMGSAKRRKLGSPLAEEEEGEKQGGGSWAWPVRDGVSAPTIGHGLSAWELVGSSSWDEPSVGFVDAGHRPS</sequence>
<accession>A0ABC8TZ67</accession>
<dbReference type="AlphaFoldDB" id="A0ABC8TZ67"/>
<feature type="region of interest" description="Disordered" evidence="1">
    <location>
        <begin position="56"/>
        <end position="93"/>
    </location>
</feature>
<evidence type="ECO:0000313" key="3">
    <source>
        <dbReference type="Proteomes" id="UP001642360"/>
    </source>
</evidence>
<gene>
    <name evidence="2" type="ORF">ILEXP_LOCUS41723</name>
</gene>
<name>A0ABC8TZ67_9AQUA</name>
<evidence type="ECO:0000313" key="2">
    <source>
        <dbReference type="EMBL" id="CAK9172094.1"/>
    </source>
</evidence>
<dbReference type="Proteomes" id="UP001642360">
    <property type="component" value="Unassembled WGS sequence"/>
</dbReference>
<organism evidence="2 3">
    <name type="scientific">Ilex paraguariensis</name>
    <name type="common">yerba mate</name>
    <dbReference type="NCBI Taxonomy" id="185542"/>
    <lineage>
        <taxon>Eukaryota</taxon>
        <taxon>Viridiplantae</taxon>
        <taxon>Streptophyta</taxon>
        <taxon>Embryophyta</taxon>
        <taxon>Tracheophyta</taxon>
        <taxon>Spermatophyta</taxon>
        <taxon>Magnoliopsida</taxon>
        <taxon>eudicotyledons</taxon>
        <taxon>Gunneridae</taxon>
        <taxon>Pentapetalae</taxon>
        <taxon>asterids</taxon>
        <taxon>campanulids</taxon>
        <taxon>Aquifoliales</taxon>
        <taxon>Aquifoliaceae</taxon>
        <taxon>Ilex</taxon>
    </lineage>
</organism>
<evidence type="ECO:0000256" key="1">
    <source>
        <dbReference type="SAM" id="MobiDB-lite"/>
    </source>
</evidence>
<reference evidence="2 3" key="1">
    <citation type="submission" date="2024-02" db="EMBL/GenBank/DDBJ databases">
        <authorList>
            <person name="Vignale AGUSTIN F."/>
            <person name="Sosa J E."/>
            <person name="Modenutti C."/>
        </authorList>
    </citation>
    <scope>NUCLEOTIDE SEQUENCE [LARGE SCALE GENOMIC DNA]</scope>
</reference>
<dbReference type="EMBL" id="CAUOFW020005913">
    <property type="protein sequence ID" value="CAK9172094.1"/>
    <property type="molecule type" value="Genomic_DNA"/>
</dbReference>
<protein>
    <submittedName>
        <fullName evidence="2">Uncharacterized protein</fullName>
    </submittedName>
</protein>
<proteinExistence type="predicted"/>
<keyword evidence="3" id="KW-1185">Reference proteome</keyword>